<dbReference type="Proteomes" id="UP000524535">
    <property type="component" value="Unassembled WGS sequence"/>
</dbReference>
<dbReference type="SUPFAM" id="SSF53383">
    <property type="entry name" value="PLP-dependent transferases"/>
    <property type="match status" value="1"/>
</dbReference>
<comment type="caution">
    <text evidence="10">The sequence shown here is derived from an EMBL/GenBank/DDBJ whole genome shotgun (WGS) entry which is preliminary data.</text>
</comment>
<dbReference type="InterPro" id="IPR010977">
    <property type="entry name" value="Aromatic_deC"/>
</dbReference>
<dbReference type="InterPro" id="IPR015422">
    <property type="entry name" value="PyrdxlP-dep_Trfase_small"/>
</dbReference>
<protein>
    <submittedName>
        <fullName evidence="10">Glutamate/tyrosine decarboxylase-like PLP-dependent enzyme</fullName>
    </submittedName>
</protein>
<evidence type="ECO:0000256" key="6">
    <source>
        <dbReference type="PIRSR" id="PIRSR602129-50"/>
    </source>
</evidence>
<comment type="cofactor">
    <cofactor evidence="1 6 7">
        <name>pyridoxal 5'-phosphate</name>
        <dbReference type="ChEBI" id="CHEBI:597326"/>
    </cofactor>
</comment>
<dbReference type="Proteomes" id="UP000520770">
    <property type="component" value="Unassembled WGS sequence"/>
</dbReference>
<dbReference type="Gene3D" id="3.90.1150.10">
    <property type="entry name" value="Aspartate Aminotransferase, domain 1"/>
    <property type="match status" value="1"/>
</dbReference>
<accession>A0A7W6Y2H5</accession>
<dbReference type="Gene3D" id="3.40.640.10">
    <property type="entry name" value="Type I PLP-dependent aspartate aminotransferase-like (Major domain)"/>
    <property type="match status" value="1"/>
</dbReference>
<dbReference type="Proteomes" id="UP000576087">
    <property type="component" value="Unassembled WGS sequence"/>
</dbReference>
<dbReference type="EMBL" id="JACIHM010000003">
    <property type="protein sequence ID" value="MBB4447096.1"/>
    <property type="molecule type" value="Genomic_DNA"/>
</dbReference>
<dbReference type="PANTHER" id="PTHR11999">
    <property type="entry name" value="GROUP II PYRIDOXAL-5-PHOSPHATE DECARBOXYLASE"/>
    <property type="match status" value="1"/>
</dbReference>
<evidence type="ECO:0000313" key="10">
    <source>
        <dbReference type="EMBL" id="MBB4447096.1"/>
    </source>
</evidence>
<dbReference type="EMBL" id="JACIGY010000003">
    <property type="protein sequence ID" value="MBB4412464.1"/>
    <property type="molecule type" value="Genomic_DNA"/>
</dbReference>
<keyword evidence="3" id="KW-0210">Decarboxylase</keyword>
<dbReference type="InterPro" id="IPR002129">
    <property type="entry name" value="PyrdxlP-dep_de-COase"/>
</dbReference>
<evidence type="ECO:0000256" key="3">
    <source>
        <dbReference type="ARBA" id="ARBA00022793"/>
    </source>
</evidence>
<dbReference type="GO" id="GO:0016831">
    <property type="term" value="F:carboxy-lyase activity"/>
    <property type="evidence" value="ECO:0007669"/>
    <property type="project" value="UniProtKB-KW"/>
</dbReference>
<dbReference type="EMBL" id="JACIGW010000003">
    <property type="protein sequence ID" value="MBB4349314.1"/>
    <property type="molecule type" value="Genomic_DNA"/>
</dbReference>
<evidence type="ECO:0000256" key="4">
    <source>
        <dbReference type="ARBA" id="ARBA00022898"/>
    </source>
</evidence>
<keyword evidence="12" id="KW-1185">Reference proteome</keyword>
<comment type="similarity">
    <text evidence="2 7">Belongs to the group II decarboxylase family.</text>
</comment>
<dbReference type="GO" id="GO:0030170">
    <property type="term" value="F:pyridoxal phosphate binding"/>
    <property type="evidence" value="ECO:0007669"/>
    <property type="project" value="InterPro"/>
</dbReference>
<evidence type="ECO:0000256" key="1">
    <source>
        <dbReference type="ARBA" id="ARBA00001933"/>
    </source>
</evidence>
<evidence type="ECO:0000256" key="7">
    <source>
        <dbReference type="RuleBase" id="RU000382"/>
    </source>
</evidence>
<dbReference type="InterPro" id="IPR015424">
    <property type="entry name" value="PyrdxlP-dep_Trfase"/>
</dbReference>
<keyword evidence="5 7" id="KW-0456">Lyase</keyword>
<dbReference type="AlphaFoldDB" id="A0A7W6Y2H5"/>
<evidence type="ECO:0000256" key="2">
    <source>
        <dbReference type="ARBA" id="ARBA00009533"/>
    </source>
</evidence>
<feature type="modified residue" description="N6-(pyridoxal phosphate)lysine" evidence="6">
    <location>
        <position position="13"/>
    </location>
</feature>
<gene>
    <name evidence="9" type="ORF">GGE31_002977</name>
    <name evidence="8" type="ORF">GGE33_003076</name>
    <name evidence="10" type="ORF">GGE35_002918</name>
</gene>
<name>A0A7W6Y2H5_9HYPH</name>
<dbReference type="PANTHER" id="PTHR11999:SF70">
    <property type="entry name" value="MIP05841P"/>
    <property type="match status" value="1"/>
</dbReference>
<evidence type="ECO:0000313" key="13">
    <source>
        <dbReference type="Proteomes" id="UP000576087"/>
    </source>
</evidence>
<dbReference type="Pfam" id="PF00282">
    <property type="entry name" value="Pyridoxal_deC"/>
    <property type="match status" value="1"/>
</dbReference>
<keyword evidence="4 6" id="KW-0663">Pyridoxal phosphate</keyword>
<dbReference type="GO" id="GO:0019752">
    <property type="term" value="P:carboxylic acid metabolic process"/>
    <property type="evidence" value="ECO:0007669"/>
    <property type="project" value="InterPro"/>
</dbReference>
<dbReference type="InterPro" id="IPR015421">
    <property type="entry name" value="PyrdxlP-dep_Trfase_major"/>
</dbReference>
<evidence type="ECO:0000313" key="8">
    <source>
        <dbReference type="EMBL" id="MBB4349314.1"/>
    </source>
</evidence>
<evidence type="ECO:0000256" key="5">
    <source>
        <dbReference type="ARBA" id="ARBA00023239"/>
    </source>
</evidence>
<sequence>MELADSWATDGHKWLQTPYDSGYAIVKDEVAHRRAMTIAASYLPIAQEGDRDPSHYVPELSRRARGFATWAMLKHLGRSGIGTLIDRCCLAARTISKRISREPGIKVVNDVVLNQVVCRFGAELSLIDADDLTRRVINRLQRDGIIFVAGAKWRGREVLRISVCNYEIDAKEAVLAAEAIVAAFDRERSAS</sequence>
<evidence type="ECO:0000313" key="9">
    <source>
        <dbReference type="EMBL" id="MBB4412464.1"/>
    </source>
</evidence>
<organism evidence="10 13">
    <name type="scientific">Aliirhizobium cellulosilyticum</name>
    <dbReference type="NCBI Taxonomy" id="393664"/>
    <lineage>
        <taxon>Bacteria</taxon>
        <taxon>Pseudomonadati</taxon>
        <taxon>Pseudomonadota</taxon>
        <taxon>Alphaproteobacteria</taxon>
        <taxon>Hyphomicrobiales</taxon>
        <taxon>Rhizobiaceae</taxon>
        <taxon>Aliirhizobium</taxon>
    </lineage>
</organism>
<evidence type="ECO:0000313" key="12">
    <source>
        <dbReference type="Proteomes" id="UP000524535"/>
    </source>
</evidence>
<reference evidence="11 12" key="1">
    <citation type="submission" date="2020-08" db="EMBL/GenBank/DDBJ databases">
        <title>Genomic Encyclopedia of Type Strains, Phase IV (KMG-V): Genome sequencing to study the core and pangenomes of soil and plant-associated prokaryotes.</title>
        <authorList>
            <person name="Whitman W."/>
        </authorList>
    </citation>
    <scope>NUCLEOTIDE SEQUENCE [LARGE SCALE GENOMIC DNA]</scope>
    <source>
        <strain evidence="9 12">SEMIA 444</strain>
        <strain evidence="8 11">SEMIA 448</strain>
        <strain evidence="10 13">SEMIA 452</strain>
    </source>
</reference>
<evidence type="ECO:0000313" key="11">
    <source>
        <dbReference type="Proteomes" id="UP000520770"/>
    </source>
</evidence>
<proteinExistence type="inferred from homology"/>